<gene>
    <name evidence="4" type="ORF">FB561_4408</name>
</gene>
<dbReference type="Gene3D" id="3.40.190.10">
    <property type="entry name" value="Periplasmic binding protein-like II"/>
    <property type="match status" value="1"/>
</dbReference>
<proteinExistence type="predicted"/>
<organism evidence="4 5">
    <name type="scientific">Kribbella amoyensis</name>
    <dbReference type="NCBI Taxonomy" id="996641"/>
    <lineage>
        <taxon>Bacteria</taxon>
        <taxon>Bacillati</taxon>
        <taxon>Actinomycetota</taxon>
        <taxon>Actinomycetes</taxon>
        <taxon>Propionibacteriales</taxon>
        <taxon>Kribbellaceae</taxon>
        <taxon>Kribbella</taxon>
    </lineage>
</organism>
<dbReference type="AlphaFoldDB" id="A0A561BWM2"/>
<dbReference type="RefSeq" id="WP_145809630.1">
    <property type="nucleotide sequence ID" value="NZ_VIVK01000001.1"/>
</dbReference>
<feature type="compositionally biased region" description="Low complexity" evidence="1">
    <location>
        <begin position="23"/>
        <end position="35"/>
    </location>
</feature>
<feature type="region of interest" description="Disordered" evidence="1">
    <location>
        <begin position="23"/>
        <end position="56"/>
    </location>
</feature>
<dbReference type="Proteomes" id="UP000318380">
    <property type="component" value="Unassembled WGS sequence"/>
</dbReference>
<sequence>MQWKRITAVAATVMLAAVACGSPSSNNNSGGNNTGDAGQAQEKATDPTLKGPAAEIDGAKKGGTITVLSDVTPDTFDPTNIYYTDGNQIAKLMYRSLTQYQLDEKTGKPVLVPDLAEDLGTKSADGLTWTFKLKQGIKYMDGSEVKAEDFAYAIKRSFAHDLYDAGPTYQMQFFKDGDKYKGPYAAGGDAYAGVETPDNSTLVIHLAKKFDDLPFYAAFPMFTPIPKAKDTKKNYEQKPMATGPYQVESYTPGSQLKLSKNPNWDANSDPVRHQYPDAFDFKFAQDTIKVQRQVLASSGPDASALNYSNLDVSLYPEVKDQSQIIKGASPCTITWPMDTRKIPLEVRQLIAKAYPYDSWRKVAGLDPQTAIPASTILPPAVPGYEKYELPGLNGTGKGAEDEAVANEVKAKLKELGKENFELSWYYSNDDKIATQVNQLRTQVFQKAGFKVKAIGVPKAKIRTLTGDQNAPVNVGKTPTGWCSDWPAGTSWYPVLFKSDAIGLGNSVGQLQDKALDTEIDRVANLTPDEQLKEWMKVDRNILEKHLPAVPLYYAGSAFPVGKNIGHAINDVTQGLPEFTSLYLKQP</sequence>
<dbReference type="Gene3D" id="3.10.105.10">
    <property type="entry name" value="Dipeptide-binding Protein, Domain 3"/>
    <property type="match status" value="1"/>
</dbReference>
<dbReference type="EMBL" id="VIVK01000001">
    <property type="protein sequence ID" value="TWD83247.1"/>
    <property type="molecule type" value="Genomic_DNA"/>
</dbReference>
<dbReference type="OrthoDB" id="9796817at2"/>
<feature type="signal peptide" evidence="2">
    <location>
        <begin position="1"/>
        <end position="19"/>
    </location>
</feature>
<evidence type="ECO:0000313" key="5">
    <source>
        <dbReference type="Proteomes" id="UP000318380"/>
    </source>
</evidence>
<evidence type="ECO:0000259" key="3">
    <source>
        <dbReference type="Pfam" id="PF00496"/>
    </source>
</evidence>
<evidence type="ECO:0000256" key="2">
    <source>
        <dbReference type="SAM" id="SignalP"/>
    </source>
</evidence>
<evidence type="ECO:0000313" key="4">
    <source>
        <dbReference type="EMBL" id="TWD83247.1"/>
    </source>
</evidence>
<dbReference type="GO" id="GO:1904680">
    <property type="term" value="F:peptide transmembrane transporter activity"/>
    <property type="evidence" value="ECO:0007669"/>
    <property type="project" value="TreeGrafter"/>
</dbReference>
<evidence type="ECO:0000256" key="1">
    <source>
        <dbReference type="SAM" id="MobiDB-lite"/>
    </source>
</evidence>
<dbReference type="InterPro" id="IPR039424">
    <property type="entry name" value="SBP_5"/>
</dbReference>
<feature type="domain" description="Solute-binding protein family 5" evidence="3">
    <location>
        <begin position="111"/>
        <end position="495"/>
    </location>
</feature>
<feature type="chain" id="PRO_5039070844" evidence="2">
    <location>
        <begin position="20"/>
        <end position="586"/>
    </location>
</feature>
<accession>A0A561BWM2</accession>
<dbReference type="PROSITE" id="PS51257">
    <property type="entry name" value="PROKAR_LIPOPROTEIN"/>
    <property type="match status" value="1"/>
</dbReference>
<dbReference type="GO" id="GO:0015833">
    <property type="term" value="P:peptide transport"/>
    <property type="evidence" value="ECO:0007669"/>
    <property type="project" value="TreeGrafter"/>
</dbReference>
<dbReference type="SUPFAM" id="SSF53850">
    <property type="entry name" value="Periplasmic binding protein-like II"/>
    <property type="match status" value="1"/>
</dbReference>
<protein>
    <submittedName>
        <fullName evidence="4">Peptide/nickel transport system substrate-binding protein</fullName>
    </submittedName>
</protein>
<name>A0A561BWM2_9ACTN</name>
<dbReference type="PANTHER" id="PTHR30290:SF83">
    <property type="entry name" value="ABC TRANSPORTER SUBSTRATE-BINDING PROTEIN"/>
    <property type="match status" value="1"/>
</dbReference>
<dbReference type="GO" id="GO:0042597">
    <property type="term" value="C:periplasmic space"/>
    <property type="evidence" value="ECO:0007669"/>
    <property type="project" value="UniProtKB-ARBA"/>
</dbReference>
<dbReference type="InterPro" id="IPR030678">
    <property type="entry name" value="Peptide/Ni-bd"/>
</dbReference>
<comment type="caution">
    <text evidence="4">The sequence shown here is derived from an EMBL/GenBank/DDBJ whole genome shotgun (WGS) entry which is preliminary data.</text>
</comment>
<dbReference type="PIRSF" id="PIRSF002741">
    <property type="entry name" value="MppA"/>
    <property type="match status" value="1"/>
</dbReference>
<keyword evidence="2" id="KW-0732">Signal</keyword>
<keyword evidence="5" id="KW-1185">Reference proteome</keyword>
<dbReference type="PANTHER" id="PTHR30290">
    <property type="entry name" value="PERIPLASMIC BINDING COMPONENT OF ABC TRANSPORTER"/>
    <property type="match status" value="1"/>
</dbReference>
<dbReference type="InterPro" id="IPR000914">
    <property type="entry name" value="SBP_5_dom"/>
</dbReference>
<dbReference type="Pfam" id="PF00496">
    <property type="entry name" value="SBP_bac_5"/>
    <property type="match status" value="1"/>
</dbReference>
<reference evidence="4 5" key="1">
    <citation type="submission" date="2019-06" db="EMBL/GenBank/DDBJ databases">
        <title>Sequencing the genomes of 1000 actinobacteria strains.</title>
        <authorList>
            <person name="Klenk H.-P."/>
        </authorList>
    </citation>
    <scope>NUCLEOTIDE SEQUENCE [LARGE SCALE GENOMIC DNA]</scope>
    <source>
        <strain evidence="4 5">DSM 24683</strain>
    </source>
</reference>
<dbReference type="GO" id="GO:0043190">
    <property type="term" value="C:ATP-binding cassette (ABC) transporter complex"/>
    <property type="evidence" value="ECO:0007669"/>
    <property type="project" value="InterPro"/>
</dbReference>